<evidence type="ECO:0000313" key="3">
    <source>
        <dbReference type="Proteomes" id="UP000283786"/>
    </source>
</evidence>
<protein>
    <recommendedName>
        <fullName evidence="1">Aminoglycoside phosphotransferase domain-containing protein</fullName>
    </recommendedName>
</protein>
<dbReference type="SUPFAM" id="SSF56112">
    <property type="entry name" value="Protein kinase-like (PK-like)"/>
    <property type="match status" value="1"/>
</dbReference>
<sequence length="256" mass="27371">MVKLFRPENASPVFPNDPRSEALVLEALRGSGLVPELVGITETPFGACVIYRHIDGESGNPDPCEAGRLLRHLHDVPAPAGLRTGPDGSHALRAEIRAQAQGLVTPDGQDLAQALLKRICGTDLPRSGVPALVHGDPVPGNMITGPGGLRLIDWQCPAVADPTLDLAIFLSPGMNLIYRGRPLDDTERQDFLSAYADDETNARMTGLEALYHARMAVYCLSRAYADPQPETSRDLAAARLELLALAECTGTPLLAV</sequence>
<evidence type="ECO:0000259" key="1">
    <source>
        <dbReference type="Pfam" id="PF01636"/>
    </source>
</evidence>
<dbReference type="InterPro" id="IPR002575">
    <property type="entry name" value="Aminoglycoside_PTrfase"/>
</dbReference>
<dbReference type="KEGG" id="palw:PSAL_025560"/>
<dbReference type="Proteomes" id="UP000283786">
    <property type="component" value="Chromosome"/>
</dbReference>
<dbReference type="EMBL" id="CP060436">
    <property type="protein sequence ID" value="QPM91303.1"/>
    <property type="molecule type" value="Genomic_DNA"/>
</dbReference>
<accession>A0A418SB72</accession>
<dbReference type="AlphaFoldDB" id="A0A418SB72"/>
<evidence type="ECO:0000313" key="2">
    <source>
        <dbReference type="EMBL" id="QPM91303.1"/>
    </source>
</evidence>
<reference evidence="2 3" key="1">
    <citation type="submission" date="2020-08" db="EMBL/GenBank/DDBJ databases">
        <title>Genome sequence of Rhodobacteraceae bacterium Lw-13e.</title>
        <authorList>
            <person name="Poehlein A."/>
            <person name="Wolter L."/>
            <person name="Daniel R."/>
            <person name="Brinkhoff T."/>
        </authorList>
    </citation>
    <scope>NUCLEOTIDE SEQUENCE [LARGE SCALE GENOMIC DNA]</scope>
    <source>
        <strain evidence="2 3">Lw-13e</strain>
    </source>
</reference>
<dbReference type="InterPro" id="IPR011009">
    <property type="entry name" value="Kinase-like_dom_sf"/>
</dbReference>
<organism evidence="2 3">
    <name type="scientific">Pseudooceanicola algae</name>
    <dbReference type="NCBI Taxonomy" id="1537215"/>
    <lineage>
        <taxon>Bacteria</taxon>
        <taxon>Pseudomonadati</taxon>
        <taxon>Pseudomonadota</taxon>
        <taxon>Alphaproteobacteria</taxon>
        <taxon>Rhodobacterales</taxon>
        <taxon>Paracoccaceae</taxon>
        <taxon>Pseudooceanicola</taxon>
    </lineage>
</organism>
<name>A0A418SB72_9RHOB</name>
<keyword evidence="3" id="KW-1185">Reference proteome</keyword>
<feature type="domain" description="Aminoglycoside phosphotransferase" evidence="1">
    <location>
        <begin position="18"/>
        <end position="200"/>
    </location>
</feature>
<gene>
    <name evidence="2" type="ORF">PSAL_025560</name>
</gene>
<dbReference type="Pfam" id="PF01636">
    <property type="entry name" value="APH"/>
    <property type="match status" value="1"/>
</dbReference>
<dbReference type="Gene3D" id="3.90.1200.10">
    <property type="match status" value="1"/>
</dbReference>
<proteinExistence type="predicted"/>